<dbReference type="InParanoid" id="A0A165G7N8"/>
<sequence length="176" mass="19691">MLRFLLAFYISVLSFAFLTLCLSTVLMTLPLPGTDTITLTSCTPLRTSKEITGDIILYDGQLAVYRHSLDLTFYLRGDSAENELMLYSALVAFSDAAHMLLWNQSEPAILENSDLMRICLDQTIDDGIILETDPAAIASRASRPKADTREIFINEQTIMPAYLTAEEKMQQRTGQL</sequence>
<comment type="function">
    <text evidence="11">The coatomer is a cytosolic protein complex that binds to dilysine motifs and reversibly associates with Golgi non-clathrin-coated vesicles, which further mediate biosynthetic protein transport from the ER, via the Golgi up to the trans Golgi network. Coatomer complex is required for budding from Golgi membranes, and is essential for the retrograde Golgi-to-ER transport of dilysine-tagged proteins. The zeta subunit may be involved in regulating the coat assembly and, hence, the rate of biosynthetic protein transport due to its association-dissociation properties with the coatomer complex.</text>
</comment>
<evidence type="ECO:0000313" key="15">
    <source>
        <dbReference type="Proteomes" id="UP000076871"/>
    </source>
</evidence>
<dbReference type="GO" id="GO:0006891">
    <property type="term" value="P:intra-Golgi vesicle-mediated transport"/>
    <property type="evidence" value="ECO:0007669"/>
    <property type="project" value="TreeGrafter"/>
</dbReference>
<comment type="subunit">
    <text evidence="3 12">Oligomeric complex that consists of at least the alpha, beta, beta', gamma, delta, epsilon and zeta subunits.</text>
</comment>
<evidence type="ECO:0000256" key="7">
    <source>
        <dbReference type="ARBA" id="ARBA00022927"/>
    </source>
</evidence>
<keyword evidence="8 12" id="KW-0333">Golgi apparatus</keyword>
<evidence type="ECO:0000256" key="9">
    <source>
        <dbReference type="ARBA" id="ARBA00023136"/>
    </source>
</evidence>
<keyword evidence="15" id="KW-1185">Reference proteome</keyword>
<evidence type="ECO:0000256" key="1">
    <source>
        <dbReference type="ARBA" id="ARBA00004255"/>
    </source>
</evidence>
<dbReference type="InterPro" id="IPR039652">
    <property type="entry name" value="Coatomer_zeta"/>
</dbReference>
<dbReference type="Pfam" id="PF01217">
    <property type="entry name" value="Clat_adaptor_s"/>
    <property type="match status" value="1"/>
</dbReference>
<accession>A0A165G7N8</accession>
<evidence type="ECO:0000256" key="8">
    <source>
        <dbReference type="ARBA" id="ARBA00023034"/>
    </source>
</evidence>
<dbReference type="OrthoDB" id="10249988at2759"/>
<evidence type="ECO:0000313" key="14">
    <source>
        <dbReference type="EMBL" id="KZT09940.1"/>
    </source>
</evidence>
<keyword evidence="5 12" id="KW-0963">Cytoplasm</keyword>
<dbReference type="EMBL" id="KV427610">
    <property type="protein sequence ID" value="KZT09940.1"/>
    <property type="molecule type" value="Genomic_DNA"/>
</dbReference>
<dbReference type="STRING" id="1314785.A0A165G7N8"/>
<keyword evidence="10 12" id="KW-0968">Cytoplasmic vesicle</keyword>
<keyword evidence="6 12" id="KW-0931">ER-Golgi transport</keyword>
<dbReference type="PANTHER" id="PTHR11043:SF0">
    <property type="entry name" value="COATOMER SUBUNIT ZETA"/>
    <property type="match status" value="1"/>
</dbReference>
<dbReference type="PANTHER" id="PTHR11043">
    <property type="entry name" value="ZETA-COAT PROTEIN"/>
    <property type="match status" value="1"/>
</dbReference>
<protein>
    <recommendedName>
        <fullName evidence="12">Coatomer subunit zeta</fullName>
    </recommendedName>
</protein>
<dbReference type="GO" id="GO:0006886">
    <property type="term" value="P:intracellular protein transport"/>
    <property type="evidence" value="ECO:0007669"/>
    <property type="project" value="TreeGrafter"/>
</dbReference>
<evidence type="ECO:0000256" key="12">
    <source>
        <dbReference type="RuleBase" id="RU366053"/>
    </source>
</evidence>
<evidence type="ECO:0000256" key="4">
    <source>
        <dbReference type="ARBA" id="ARBA00022448"/>
    </source>
</evidence>
<dbReference type="InterPro" id="IPR022775">
    <property type="entry name" value="AP_mu_sigma_su"/>
</dbReference>
<keyword evidence="4 12" id="KW-0813">Transport</keyword>
<evidence type="ECO:0000256" key="5">
    <source>
        <dbReference type="ARBA" id="ARBA00022490"/>
    </source>
</evidence>
<dbReference type="GeneID" id="63828524"/>
<evidence type="ECO:0000256" key="10">
    <source>
        <dbReference type="ARBA" id="ARBA00023329"/>
    </source>
</evidence>
<comment type="similarity">
    <text evidence="2 12">Belongs to the adaptor complexes small subunit family.</text>
</comment>
<reference evidence="14 15" key="1">
    <citation type="journal article" date="2016" name="Mol. Biol. Evol.">
        <title>Comparative Genomics of Early-Diverging Mushroom-Forming Fungi Provides Insights into the Origins of Lignocellulose Decay Capabilities.</title>
        <authorList>
            <person name="Nagy L.G."/>
            <person name="Riley R."/>
            <person name="Tritt A."/>
            <person name="Adam C."/>
            <person name="Daum C."/>
            <person name="Floudas D."/>
            <person name="Sun H."/>
            <person name="Yadav J.S."/>
            <person name="Pangilinan J."/>
            <person name="Larsson K.H."/>
            <person name="Matsuura K."/>
            <person name="Barry K."/>
            <person name="Labutti K."/>
            <person name="Kuo R."/>
            <person name="Ohm R.A."/>
            <person name="Bhattacharya S.S."/>
            <person name="Shirouzu T."/>
            <person name="Yoshinaga Y."/>
            <person name="Martin F.M."/>
            <person name="Grigoriev I.V."/>
            <person name="Hibbett D.S."/>
        </authorList>
    </citation>
    <scope>NUCLEOTIDE SEQUENCE [LARGE SCALE GENOMIC DNA]</scope>
    <source>
        <strain evidence="14 15">93-53</strain>
    </source>
</reference>
<evidence type="ECO:0000256" key="2">
    <source>
        <dbReference type="ARBA" id="ARBA00006972"/>
    </source>
</evidence>
<dbReference type="GO" id="GO:0000139">
    <property type="term" value="C:Golgi membrane"/>
    <property type="evidence" value="ECO:0007669"/>
    <property type="project" value="UniProtKB-SubCell"/>
</dbReference>
<evidence type="ECO:0000256" key="3">
    <source>
        <dbReference type="ARBA" id="ARBA00011775"/>
    </source>
</evidence>
<dbReference type="InterPro" id="IPR011012">
    <property type="entry name" value="Longin-like_dom_sf"/>
</dbReference>
<dbReference type="AlphaFoldDB" id="A0A165G7N8"/>
<dbReference type="GO" id="GO:0006890">
    <property type="term" value="P:retrograde vesicle-mediated transport, Golgi to endoplasmic reticulum"/>
    <property type="evidence" value="ECO:0007669"/>
    <property type="project" value="UniProtKB-UniRule"/>
</dbReference>
<gene>
    <name evidence="14" type="ORF">LAESUDRAFT_747933</name>
</gene>
<dbReference type="Gene3D" id="3.30.450.60">
    <property type="match status" value="1"/>
</dbReference>
<dbReference type="SUPFAM" id="SSF64356">
    <property type="entry name" value="SNARE-like"/>
    <property type="match status" value="1"/>
</dbReference>
<evidence type="ECO:0000256" key="11">
    <source>
        <dbReference type="ARBA" id="ARBA00045555"/>
    </source>
</evidence>
<proteinExistence type="inferred from homology"/>
<organism evidence="14 15">
    <name type="scientific">Laetiporus sulphureus 93-53</name>
    <dbReference type="NCBI Taxonomy" id="1314785"/>
    <lineage>
        <taxon>Eukaryota</taxon>
        <taxon>Fungi</taxon>
        <taxon>Dikarya</taxon>
        <taxon>Basidiomycota</taxon>
        <taxon>Agaricomycotina</taxon>
        <taxon>Agaricomycetes</taxon>
        <taxon>Polyporales</taxon>
        <taxon>Laetiporus</taxon>
    </lineage>
</organism>
<dbReference type="RefSeq" id="XP_040767680.1">
    <property type="nucleotide sequence ID" value="XM_040911496.1"/>
</dbReference>
<dbReference type="FunCoup" id="A0A165G7N8">
    <property type="interactions" value="203"/>
</dbReference>
<evidence type="ECO:0000259" key="13">
    <source>
        <dbReference type="Pfam" id="PF01217"/>
    </source>
</evidence>
<feature type="domain" description="AP complex mu/sigma subunit" evidence="13">
    <location>
        <begin position="53"/>
        <end position="140"/>
    </location>
</feature>
<name>A0A165G7N8_9APHY</name>
<keyword evidence="7 12" id="KW-0653">Protein transport</keyword>
<dbReference type="GO" id="GO:0030126">
    <property type="term" value="C:COPI vesicle coat"/>
    <property type="evidence" value="ECO:0007669"/>
    <property type="project" value="UniProtKB-UniRule"/>
</dbReference>
<comment type="subcellular location">
    <subcellularLocation>
        <location evidence="12">Cytoplasm</location>
    </subcellularLocation>
    <subcellularLocation>
        <location evidence="1 12">Golgi apparatus membrane</location>
        <topology evidence="1 12">Peripheral membrane protein</topology>
        <orientation evidence="1 12">Cytoplasmic side</orientation>
    </subcellularLocation>
    <subcellularLocation>
        <location evidence="12">Cytoplasmic vesicle</location>
        <location evidence="12">COPI-coated vesicle membrane</location>
        <topology evidence="12">Peripheral membrane protein</topology>
        <orientation evidence="12">Cytoplasmic side</orientation>
    </subcellularLocation>
</comment>
<dbReference type="Proteomes" id="UP000076871">
    <property type="component" value="Unassembled WGS sequence"/>
</dbReference>
<keyword evidence="9 12" id="KW-0472">Membrane</keyword>
<evidence type="ECO:0000256" key="6">
    <source>
        <dbReference type="ARBA" id="ARBA00022892"/>
    </source>
</evidence>